<dbReference type="PANTHER" id="PTHR47018">
    <property type="entry name" value="CXC DOMAIN-CONTAINING PROTEIN-RELATED"/>
    <property type="match status" value="1"/>
</dbReference>
<reference evidence="1" key="2">
    <citation type="submission" date="2022-10" db="EMBL/GenBank/DDBJ databases">
        <authorList>
            <consortium name="ENA_rothamsted_submissions"/>
            <consortium name="culmorum"/>
            <person name="King R."/>
        </authorList>
    </citation>
    <scope>NUCLEOTIDE SEQUENCE</scope>
</reference>
<name>A0A9N9X8A7_PHACE</name>
<proteinExistence type="predicted"/>
<organism evidence="1 2">
    <name type="scientific">Phaedon cochleariae</name>
    <name type="common">Mustard beetle</name>
    <dbReference type="NCBI Taxonomy" id="80249"/>
    <lineage>
        <taxon>Eukaryota</taxon>
        <taxon>Metazoa</taxon>
        <taxon>Ecdysozoa</taxon>
        <taxon>Arthropoda</taxon>
        <taxon>Hexapoda</taxon>
        <taxon>Insecta</taxon>
        <taxon>Pterygota</taxon>
        <taxon>Neoptera</taxon>
        <taxon>Endopterygota</taxon>
        <taxon>Coleoptera</taxon>
        <taxon>Polyphaga</taxon>
        <taxon>Cucujiformia</taxon>
        <taxon>Chrysomeloidea</taxon>
        <taxon>Chrysomelidae</taxon>
        <taxon>Chrysomelinae</taxon>
        <taxon>Chrysomelini</taxon>
        <taxon>Phaedon</taxon>
    </lineage>
</organism>
<evidence type="ECO:0000313" key="2">
    <source>
        <dbReference type="Proteomes" id="UP001153737"/>
    </source>
</evidence>
<protein>
    <submittedName>
        <fullName evidence="1">Uncharacterized protein</fullName>
    </submittedName>
</protein>
<dbReference type="EMBL" id="OU896715">
    <property type="protein sequence ID" value="CAG9825686.1"/>
    <property type="molecule type" value="Genomic_DNA"/>
</dbReference>
<keyword evidence="2" id="KW-1185">Reference proteome</keyword>
<evidence type="ECO:0000313" key="1">
    <source>
        <dbReference type="EMBL" id="CAG9825686.1"/>
    </source>
</evidence>
<dbReference type="OrthoDB" id="10069752at2759"/>
<dbReference type="PANTHER" id="PTHR47018:SF3">
    <property type="entry name" value="MYCBP-ASSOCIATED PROTEIN"/>
    <property type="match status" value="1"/>
</dbReference>
<reference evidence="1" key="1">
    <citation type="submission" date="2022-01" db="EMBL/GenBank/DDBJ databases">
        <authorList>
            <person name="King R."/>
        </authorList>
    </citation>
    <scope>NUCLEOTIDE SEQUENCE</scope>
</reference>
<gene>
    <name evidence="1" type="ORF">PHAECO_LOCUS12449</name>
</gene>
<dbReference type="AlphaFoldDB" id="A0A9N9X8A7"/>
<accession>A0A9N9X8A7</accession>
<dbReference type="Proteomes" id="UP001153737">
    <property type="component" value="Chromosome 9"/>
</dbReference>
<sequence>MCGKFDEVNIPGWRGFMEKLNTQRTFERSKVLYLLLNSPPSNYDTIYTVLCTFVEESKKLGINTTFVTFDQPLYVKVREIVAAMGRDSQLGDVVPRLGEFHLLMSFLGSIEYIMAGSGLRELLSVIYAPLSAEKMLGHAYSRAIRGHSLVQLALAKVILQEVDLGTAEREAIKDILHNSNHNPPTFLSITTDPVINHVREKISLQLQRVEGRGPTAKLWIQYFHMVTLVKQFIQCERGGDWTTHLQVIQYMLPFFHASGHILYA</sequence>